<name>A0A6J4QCQ5_9BACT</name>
<organism evidence="1">
    <name type="scientific">uncultured Phycisphaerae bacterium</name>
    <dbReference type="NCBI Taxonomy" id="904963"/>
    <lineage>
        <taxon>Bacteria</taxon>
        <taxon>Pseudomonadati</taxon>
        <taxon>Planctomycetota</taxon>
        <taxon>Phycisphaerae</taxon>
        <taxon>environmental samples</taxon>
    </lineage>
</organism>
<protein>
    <submittedName>
        <fullName evidence="1">Uncharacterized protein</fullName>
    </submittedName>
</protein>
<evidence type="ECO:0000313" key="1">
    <source>
        <dbReference type="EMBL" id="CAA9441089.1"/>
    </source>
</evidence>
<accession>A0A6J4QCQ5</accession>
<reference evidence="1" key="1">
    <citation type="submission" date="2020-02" db="EMBL/GenBank/DDBJ databases">
        <authorList>
            <person name="Meier V. D."/>
        </authorList>
    </citation>
    <scope>NUCLEOTIDE SEQUENCE</scope>
    <source>
        <strain evidence="1">AVDCRST_MAG64</strain>
    </source>
</reference>
<gene>
    <name evidence="1" type="ORF">AVDCRST_MAG64-4170</name>
</gene>
<dbReference type="EMBL" id="CADCUQ010000968">
    <property type="protein sequence ID" value="CAA9441089.1"/>
    <property type="molecule type" value="Genomic_DNA"/>
</dbReference>
<proteinExistence type="predicted"/>
<sequence>MRENALHKALRKRRVNRATPRKKFFRTTVEEFVALVKEHHGEVAYVADPESSEYRQSLATSGADAEFNEEVYDRAGGDEGLTPAADE</sequence>
<dbReference type="AlphaFoldDB" id="A0A6J4QCQ5"/>